<accession>A0A5N3XDJ0</accession>
<dbReference type="EMBL" id="VCEB01000011">
    <property type="protein sequence ID" value="KAB0372188.1"/>
    <property type="molecule type" value="Genomic_DNA"/>
</dbReference>
<dbReference type="Pfam" id="PF15206">
    <property type="entry name" value="FAM209"/>
    <property type="match status" value="1"/>
</dbReference>
<keyword evidence="1" id="KW-0732">Signal</keyword>
<gene>
    <name evidence="2" type="ORF">FD755_015980</name>
</gene>
<dbReference type="PANTHER" id="PTHR35157">
    <property type="entry name" value="PROTEIN FAM209A"/>
    <property type="match status" value="1"/>
</dbReference>
<dbReference type="InterPro" id="IPR027943">
    <property type="entry name" value="FAM209"/>
</dbReference>
<name>A0A5N3XDJ0_MUNRE</name>
<sequence length="161" mass="18573">MWSLKWFLCLSTGVTCVYALIFTSLREKTEEELQGKVFCRGHFLIWQNLSEHAQNRLEITLLCLFFVVLIYVTVKLAGESGETVHLALLEGKRKRLSLKKTNMFHTLTLLEMDLVKFMSRLQNLKLDVATSSNFNPHNVQVPADTQSNITDYELWGDEESD</sequence>
<organism evidence="2 3">
    <name type="scientific">Muntiacus reevesi</name>
    <name type="common">Reeves' muntjac</name>
    <name type="synonym">Cervus reevesi</name>
    <dbReference type="NCBI Taxonomy" id="9886"/>
    <lineage>
        <taxon>Eukaryota</taxon>
        <taxon>Metazoa</taxon>
        <taxon>Chordata</taxon>
        <taxon>Craniata</taxon>
        <taxon>Vertebrata</taxon>
        <taxon>Euteleostomi</taxon>
        <taxon>Mammalia</taxon>
        <taxon>Eutheria</taxon>
        <taxon>Laurasiatheria</taxon>
        <taxon>Artiodactyla</taxon>
        <taxon>Ruminantia</taxon>
        <taxon>Pecora</taxon>
        <taxon>Cervidae</taxon>
        <taxon>Muntiacinae</taxon>
        <taxon>Muntiacus</taxon>
    </lineage>
</organism>
<protein>
    <submittedName>
        <fullName evidence="2">Uncharacterized protein</fullName>
    </submittedName>
</protein>
<dbReference type="Proteomes" id="UP000326062">
    <property type="component" value="Chromosome X"/>
</dbReference>
<evidence type="ECO:0000313" key="3">
    <source>
        <dbReference type="Proteomes" id="UP000326062"/>
    </source>
</evidence>
<comment type="caution">
    <text evidence="2">The sequence shown here is derived from an EMBL/GenBank/DDBJ whole genome shotgun (WGS) entry which is preliminary data.</text>
</comment>
<dbReference type="AlphaFoldDB" id="A0A5N3XDJ0"/>
<evidence type="ECO:0000256" key="1">
    <source>
        <dbReference type="SAM" id="SignalP"/>
    </source>
</evidence>
<dbReference type="PANTHER" id="PTHR35157:SF1">
    <property type="entry name" value="PROTEIN FAM209A"/>
    <property type="match status" value="1"/>
</dbReference>
<keyword evidence="3" id="KW-1185">Reference proteome</keyword>
<feature type="chain" id="PRO_5024380494" evidence="1">
    <location>
        <begin position="20"/>
        <end position="161"/>
    </location>
</feature>
<reference evidence="2 3" key="1">
    <citation type="submission" date="2019-06" db="EMBL/GenBank/DDBJ databases">
        <title>Discovery of a novel chromosome fission-fusion reversal in muntjac.</title>
        <authorList>
            <person name="Mudd A.B."/>
            <person name="Bredeson J.V."/>
            <person name="Baum R."/>
            <person name="Hockemeyer D."/>
            <person name="Rokhsar D.S."/>
        </authorList>
    </citation>
    <scope>NUCLEOTIDE SEQUENCE [LARGE SCALE GENOMIC DNA]</scope>
    <source>
        <strain evidence="2">UCam_UCB_Mr</strain>
        <tissue evidence="2">Fibroblast cell line</tissue>
    </source>
</reference>
<evidence type="ECO:0000313" key="2">
    <source>
        <dbReference type="EMBL" id="KAB0372188.1"/>
    </source>
</evidence>
<feature type="signal peptide" evidence="1">
    <location>
        <begin position="1"/>
        <end position="19"/>
    </location>
</feature>
<proteinExistence type="predicted"/>